<evidence type="ECO:0000256" key="2">
    <source>
        <dbReference type="ARBA" id="ARBA00022598"/>
    </source>
</evidence>
<dbReference type="Gene3D" id="3.40.50.620">
    <property type="entry name" value="HUPs"/>
    <property type="match status" value="1"/>
</dbReference>
<dbReference type="PANTHER" id="PTHR23090">
    <property type="entry name" value="NH 3 /GLUTAMINE-DEPENDENT NAD + SYNTHETASE"/>
    <property type="match status" value="1"/>
</dbReference>
<evidence type="ECO:0000259" key="9">
    <source>
        <dbReference type="Pfam" id="PF02540"/>
    </source>
</evidence>
<evidence type="ECO:0000256" key="7">
    <source>
        <dbReference type="RuleBase" id="RU003812"/>
    </source>
</evidence>
<sequence>MPALAIDTAHAIDAITGYLQDIVRTSGTDGVVLGLSGGLDSSVMAALAVRALGPGAVKVAYLFDHDSDRDIAANARLMADFLGLELEVMDISEEMRQRGVYTPLFIKLLRLSPVVAKISTGSYRLICGESPFKSTLRDGGGETLRPWYKRLMFNMTMHQVDMGFAERHRFRRQALEAIAKQRNLFLIGAANLSEYEVGWFVKDGIDDLPVQPMTGLFKTQVRQLAQALDLPEPVRAQLPSPDMAKGVSDEFGIGHDYSDIDLVIDGFDRGLSDPEIAALGIAQREIDDIRDLMRLSVWKRQSPHEEPPVSGRFGSSLRR</sequence>
<keyword evidence="11" id="KW-1185">Reference proteome</keyword>
<feature type="region of interest" description="Disordered" evidence="8">
    <location>
        <begin position="300"/>
        <end position="319"/>
    </location>
</feature>
<comment type="catalytic activity">
    <reaction evidence="7">
        <text>deamido-NAD(+) + NH4(+) + ATP = AMP + diphosphate + NAD(+) + H(+)</text>
        <dbReference type="Rhea" id="RHEA:21188"/>
        <dbReference type="ChEBI" id="CHEBI:15378"/>
        <dbReference type="ChEBI" id="CHEBI:28938"/>
        <dbReference type="ChEBI" id="CHEBI:30616"/>
        <dbReference type="ChEBI" id="CHEBI:33019"/>
        <dbReference type="ChEBI" id="CHEBI:57540"/>
        <dbReference type="ChEBI" id="CHEBI:58437"/>
        <dbReference type="ChEBI" id="CHEBI:456215"/>
        <dbReference type="EC" id="6.3.1.5"/>
    </reaction>
</comment>
<feature type="domain" description="NAD/GMP synthase" evidence="9">
    <location>
        <begin position="167"/>
        <end position="303"/>
    </location>
</feature>
<dbReference type="InterPro" id="IPR022310">
    <property type="entry name" value="NAD/GMP_synthase"/>
</dbReference>
<evidence type="ECO:0000313" key="11">
    <source>
        <dbReference type="Proteomes" id="UP001195941"/>
    </source>
</evidence>
<comment type="pathway">
    <text evidence="1">Cofactor biosynthesis; NAD(+) biosynthesis.</text>
</comment>
<keyword evidence="3 6" id="KW-0547">Nucleotide-binding</keyword>
<proteinExistence type="inferred from homology"/>
<organism evidence="10 11">
    <name type="scientific">Thalassovita aquimarina</name>
    <dbReference type="NCBI Taxonomy" id="2785917"/>
    <lineage>
        <taxon>Bacteria</taxon>
        <taxon>Pseudomonadati</taxon>
        <taxon>Pseudomonadota</taxon>
        <taxon>Alphaproteobacteria</taxon>
        <taxon>Rhodobacterales</taxon>
        <taxon>Roseobacteraceae</taxon>
        <taxon>Thalassovita</taxon>
    </lineage>
</organism>
<keyword evidence="5 6" id="KW-0520">NAD</keyword>
<keyword evidence="2 6" id="KW-0436">Ligase</keyword>
<evidence type="ECO:0000256" key="8">
    <source>
        <dbReference type="SAM" id="MobiDB-lite"/>
    </source>
</evidence>
<keyword evidence="4 6" id="KW-0067">ATP-binding</keyword>
<accession>A0ABS5HUZ5</accession>
<dbReference type="NCBIfam" id="TIGR00552">
    <property type="entry name" value="nadE"/>
    <property type="match status" value="1"/>
</dbReference>
<dbReference type="Pfam" id="PF02540">
    <property type="entry name" value="NAD_synthase"/>
    <property type="match status" value="2"/>
</dbReference>
<dbReference type="EC" id="6.3.1.5" evidence="7"/>
<dbReference type="CDD" id="cd00553">
    <property type="entry name" value="NAD_synthase"/>
    <property type="match status" value="1"/>
</dbReference>
<reference evidence="10 11" key="1">
    <citation type="journal article" date="2021" name="Arch. Microbiol.">
        <title>Thalassobius aquimarinus sp. nov., isolated from the Sea of Japan seashore.</title>
        <authorList>
            <person name="Kurilenko V.V."/>
            <person name="Romanenko L.A."/>
            <person name="Chernysheva N.Y."/>
            <person name="Velansky P.V."/>
            <person name="Tekutyeva L.A."/>
            <person name="Isaeva M.P."/>
            <person name="Mikhailov V.V."/>
        </authorList>
    </citation>
    <scope>NUCLEOTIDE SEQUENCE [LARGE SCALE GENOMIC DNA]</scope>
    <source>
        <strain evidence="10 11">KMM 8518</strain>
    </source>
</reference>
<gene>
    <name evidence="10" type="primary">nadE</name>
    <name evidence="10" type="ORF">IT775_16930</name>
</gene>
<evidence type="ECO:0000256" key="4">
    <source>
        <dbReference type="ARBA" id="ARBA00022840"/>
    </source>
</evidence>
<dbReference type="Proteomes" id="UP001195941">
    <property type="component" value="Unassembled WGS sequence"/>
</dbReference>
<name>A0ABS5HUZ5_9RHOB</name>
<evidence type="ECO:0000256" key="1">
    <source>
        <dbReference type="ARBA" id="ARBA00004790"/>
    </source>
</evidence>
<evidence type="ECO:0000256" key="6">
    <source>
        <dbReference type="RuleBase" id="RU003811"/>
    </source>
</evidence>
<dbReference type="InterPro" id="IPR003694">
    <property type="entry name" value="NAD_synthase"/>
</dbReference>
<evidence type="ECO:0000313" key="10">
    <source>
        <dbReference type="EMBL" id="MBR9652804.1"/>
    </source>
</evidence>
<dbReference type="InterPro" id="IPR014729">
    <property type="entry name" value="Rossmann-like_a/b/a_fold"/>
</dbReference>
<evidence type="ECO:0000256" key="3">
    <source>
        <dbReference type="ARBA" id="ARBA00022741"/>
    </source>
</evidence>
<comment type="similarity">
    <text evidence="6">Belongs to the NAD synthetase family.</text>
</comment>
<evidence type="ECO:0000256" key="5">
    <source>
        <dbReference type="ARBA" id="ARBA00023027"/>
    </source>
</evidence>
<comment type="caution">
    <text evidence="10">The sequence shown here is derived from an EMBL/GenBank/DDBJ whole genome shotgun (WGS) entry which is preliminary data.</text>
</comment>
<dbReference type="EMBL" id="JADMKU010000019">
    <property type="protein sequence ID" value="MBR9652804.1"/>
    <property type="molecule type" value="Genomic_DNA"/>
</dbReference>
<dbReference type="GO" id="GO:0008795">
    <property type="term" value="F:NAD+ synthase activity"/>
    <property type="evidence" value="ECO:0007669"/>
    <property type="project" value="UniProtKB-EC"/>
</dbReference>
<protein>
    <recommendedName>
        <fullName evidence="7">NH(3)-dependent NAD(+) synthetase</fullName>
        <ecNumber evidence="7">6.3.1.5</ecNumber>
    </recommendedName>
</protein>
<dbReference type="RefSeq" id="WP_212702428.1">
    <property type="nucleotide sequence ID" value="NZ_JADMKU010000019.1"/>
</dbReference>
<dbReference type="PANTHER" id="PTHR23090:SF9">
    <property type="entry name" value="GLUTAMINE-DEPENDENT NAD(+) SYNTHETASE"/>
    <property type="match status" value="1"/>
</dbReference>
<feature type="domain" description="NAD/GMP synthase" evidence="9">
    <location>
        <begin position="12"/>
        <end position="96"/>
    </location>
</feature>
<dbReference type="SUPFAM" id="SSF52402">
    <property type="entry name" value="Adenine nucleotide alpha hydrolases-like"/>
    <property type="match status" value="1"/>
</dbReference>